<keyword evidence="4" id="KW-0808">Transferase</keyword>
<evidence type="ECO:0000256" key="1">
    <source>
        <dbReference type="ARBA" id="ARBA00000085"/>
    </source>
</evidence>
<keyword evidence="6 11" id="KW-0418">Kinase</keyword>
<evidence type="ECO:0000256" key="2">
    <source>
        <dbReference type="ARBA" id="ARBA00012438"/>
    </source>
</evidence>
<dbReference type="SUPFAM" id="SSF55874">
    <property type="entry name" value="ATPase domain of HSP90 chaperone/DNA topoisomerase II/histidine kinase"/>
    <property type="match status" value="1"/>
</dbReference>
<dbReference type="InterPro" id="IPR050482">
    <property type="entry name" value="Sensor_HK_TwoCompSys"/>
</dbReference>
<evidence type="ECO:0000256" key="7">
    <source>
        <dbReference type="ARBA" id="ARBA00022840"/>
    </source>
</evidence>
<dbReference type="EC" id="2.7.13.3" evidence="2"/>
<evidence type="ECO:0000313" key="11">
    <source>
        <dbReference type="EMBL" id="GIF85645.1"/>
    </source>
</evidence>
<sequence>MTLGSGDDGWARPGPTVEQRRADVLVAVAVTALALFNLTLANSAGVDFGPPPSLPEQVCWTVAVTAPLALRRRLPLTIALVVAVAFIGAQVRAQPEQQLAAGALFCVLYTAGAWGRDHRRSRQVRVGIITAMISWLLFSVLTSLDDIPADAFEGARGPMPPLLAAIVSAVLVNILALGFAYFFGETAWVAARRQHQLEVQAEQLRRSRDEASERAVMGERLRIARELHDVVAHHVSVMGVQAAASRRVMDKDPARARTALEAIEQSARSAVDELRRMLALLRHGGRTEEAPATVGVDRVESLLDGAREAGLTVRYGVFGVPVPLPDSLSQAAYRIVQESVTNTLKHAGAATLDVRIRYLANELEVESTDDGRGGPVPGGGGLGLIGMRERVAAHDGTLEAGPRQQGGFRVRARFPLAAAAPVRSDAGPAVAEAAA</sequence>
<evidence type="ECO:0000256" key="5">
    <source>
        <dbReference type="ARBA" id="ARBA00022741"/>
    </source>
</evidence>
<keyword evidence="9" id="KW-1133">Transmembrane helix</keyword>
<dbReference type="EMBL" id="BONF01000050">
    <property type="protein sequence ID" value="GIF85645.1"/>
    <property type="molecule type" value="Genomic_DNA"/>
</dbReference>
<keyword evidence="9" id="KW-0472">Membrane</keyword>
<dbReference type="GO" id="GO:0046983">
    <property type="term" value="F:protein dimerization activity"/>
    <property type="evidence" value="ECO:0007669"/>
    <property type="project" value="InterPro"/>
</dbReference>
<dbReference type="CDD" id="cd16917">
    <property type="entry name" value="HATPase_UhpB-NarQ-NarX-like"/>
    <property type="match status" value="1"/>
</dbReference>
<dbReference type="Gene3D" id="1.20.5.1930">
    <property type="match status" value="1"/>
</dbReference>
<dbReference type="InterPro" id="IPR003594">
    <property type="entry name" value="HATPase_dom"/>
</dbReference>
<dbReference type="Proteomes" id="UP000601223">
    <property type="component" value="Unassembled WGS sequence"/>
</dbReference>
<comment type="caution">
    <text evidence="11">The sequence shown here is derived from an EMBL/GenBank/DDBJ whole genome shotgun (WGS) entry which is preliminary data.</text>
</comment>
<dbReference type="InterPro" id="IPR036890">
    <property type="entry name" value="HATPase_C_sf"/>
</dbReference>
<keyword evidence="8" id="KW-0902">Two-component regulatory system</keyword>
<protein>
    <recommendedName>
        <fullName evidence="2">histidine kinase</fullName>
        <ecNumber evidence="2">2.7.13.3</ecNumber>
    </recommendedName>
</protein>
<name>A0A8J3NLY2_9ACTN</name>
<dbReference type="PANTHER" id="PTHR24421">
    <property type="entry name" value="NITRATE/NITRITE SENSOR PROTEIN NARX-RELATED"/>
    <property type="match status" value="1"/>
</dbReference>
<evidence type="ECO:0000256" key="9">
    <source>
        <dbReference type="SAM" id="Phobius"/>
    </source>
</evidence>
<proteinExistence type="predicted"/>
<organism evidence="11 12">
    <name type="scientific">Catellatospora bangladeshensis</name>
    <dbReference type="NCBI Taxonomy" id="310355"/>
    <lineage>
        <taxon>Bacteria</taxon>
        <taxon>Bacillati</taxon>
        <taxon>Actinomycetota</taxon>
        <taxon>Actinomycetes</taxon>
        <taxon>Micromonosporales</taxon>
        <taxon>Micromonosporaceae</taxon>
        <taxon>Catellatospora</taxon>
    </lineage>
</organism>
<reference evidence="11 12" key="1">
    <citation type="submission" date="2021-01" db="EMBL/GenBank/DDBJ databases">
        <title>Whole genome shotgun sequence of Catellatospora bangladeshensis NBRC 107357.</title>
        <authorList>
            <person name="Komaki H."/>
            <person name="Tamura T."/>
        </authorList>
    </citation>
    <scope>NUCLEOTIDE SEQUENCE [LARGE SCALE GENOMIC DNA]</scope>
    <source>
        <strain evidence="11 12">NBRC 107357</strain>
    </source>
</reference>
<dbReference type="InterPro" id="IPR055558">
    <property type="entry name" value="DUF7134"/>
</dbReference>
<dbReference type="SMART" id="SM00387">
    <property type="entry name" value="HATPase_c"/>
    <property type="match status" value="1"/>
</dbReference>
<keyword evidence="3" id="KW-0597">Phosphoprotein</keyword>
<gene>
    <name evidence="11" type="ORF">Cba03nite_69940</name>
</gene>
<dbReference type="Gene3D" id="3.30.565.10">
    <property type="entry name" value="Histidine kinase-like ATPase, C-terminal domain"/>
    <property type="match status" value="1"/>
</dbReference>
<dbReference type="Pfam" id="PF07730">
    <property type="entry name" value="HisKA_3"/>
    <property type="match status" value="1"/>
</dbReference>
<dbReference type="GO" id="GO:0016020">
    <property type="term" value="C:membrane"/>
    <property type="evidence" value="ECO:0007669"/>
    <property type="project" value="InterPro"/>
</dbReference>
<feature type="transmembrane region" description="Helical" evidence="9">
    <location>
        <begin position="74"/>
        <end position="91"/>
    </location>
</feature>
<dbReference type="GO" id="GO:0005524">
    <property type="term" value="F:ATP binding"/>
    <property type="evidence" value="ECO:0007669"/>
    <property type="project" value="UniProtKB-KW"/>
</dbReference>
<dbReference type="GO" id="GO:0000155">
    <property type="term" value="F:phosphorelay sensor kinase activity"/>
    <property type="evidence" value="ECO:0007669"/>
    <property type="project" value="InterPro"/>
</dbReference>
<evidence type="ECO:0000256" key="4">
    <source>
        <dbReference type="ARBA" id="ARBA00022679"/>
    </source>
</evidence>
<dbReference type="InterPro" id="IPR011712">
    <property type="entry name" value="Sig_transdc_His_kin_sub3_dim/P"/>
</dbReference>
<dbReference type="RefSeq" id="WP_203755886.1">
    <property type="nucleotide sequence ID" value="NZ_BONF01000050.1"/>
</dbReference>
<accession>A0A8J3NLY2</accession>
<dbReference type="PANTHER" id="PTHR24421:SF10">
    <property type="entry name" value="NITRATE_NITRITE SENSOR PROTEIN NARQ"/>
    <property type="match status" value="1"/>
</dbReference>
<keyword evidence="7" id="KW-0067">ATP-binding</keyword>
<evidence type="ECO:0000256" key="3">
    <source>
        <dbReference type="ARBA" id="ARBA00022553"/>
    </source>
</evidence>
<evidence type="ECO:0000256" key="8">
    <source>
        <dbReference type="ARBA" id="ARBA00023012"/>
    </source>
</evidence>
<keyword evidence="9" id="KW-0812">Transmembrane</keyword>
<keyword evidence="5" id="KW-0547">Nucleotide-binding</keyword>
<dbReference type="Pfam" id="PF02518">
    <property type="entry name" value="HATPase_c"/>
    <property type="match status" value="1"/>
</dbReference>
<evidence type="ECO:0000256" key="6">
    <source>
        <dbReference type="ARBA" id="ARBA00022777"/>
    </source>
</evidence>
<dbReference type="AlphaFoldDB" id="A0A8J3NLY2"/>
<evidence type="ECO:0000259" key="10">
    <source>
        <dbReference type="SMART" id="SM00387"/>
    </source>
</evidence>
<feature type="transmembrane region" description="Helical" evidence="9">
    <location>
        <begin position="162"/>
        <end position="183"/>
    </location>
</feature>
<feature type="transmembrane region" description="Helical" evidence="9">
    <location>
        <begin position="126"/>
        <end position="142"/>
    </location>
</feature>
<evidence type="ECO:0000313" key="12">
    <source>
        <dbReference type="Proteomes" id="UP000601223"/>
    </source>
</evidence>
<feature type="domain" description="Histidine kinase/HSP90-like ATPase" evidence="10">
    <location>
        <begin position="327"/>
        <end position="418"/>
    </location>
</feature>
<comment type="catalytic activity">
    <reaction evidence="1">
        <text>ATP + protein L-histidine = ADP + protein N-phospho-L-histidine.</text>
        <dbReference type="EC" id="2.7.13.3"/>
    </reaction>
</comment>
<keyword evidence="12" id="KW-1185">Reference proteome</keyword>
<dbReference type="Pfam" id="PF23539">
    <property type="entry name" value="DUF7134"/>
    <property type="match status" value="1"/>
</dbReference>